<dbReference type="InterPro" id="IPR025407">
    <property type="entry name" value="DUF4133"/>
</dbReference>
<keyword evidence="1" id="KW-1133">Transmembrane helix</keyword>
<name>A0A1T4MMS3_9BACT</name>
<reference evidence="3" key="1">
    <citation type="submission" date="2017-02" db="EMBL/GenBank/DDBJ databases">
        <authorList>
            <person name="Varghese N."/>
            <person name="Submissions S."/>
        </authorList>
    </citation>
    <scope>NUCLEOTIDE SEQUENCE [LARGE SCALE GENOMIC DNA]</scope>
    <source>
        <strain evidence="3">DSM 22224</strain>
    </source>
</reference>
<evidence type="ECO:0000256" key="1">
    <source>
        <dbReference type="SAM" id="Phobius"/>
    </source>
</evidence>
<keyword evidence="1" id="KW-0812">Transmembrane</keyword>
<dbReference type="EMBL" id="FUWZ01000001">
    <property type="protein sequence ID" value="SJZ68253.1"/>
    <property type="molecule type" value="Genomic_DNA"/>
</dbReference>
<dbReference type="RefSeq" id="WP_078668559.1">
    <property type="nucleotide sequence ID" value="NZ_FUWZ01000001.1"/>
</dbReference>
<feature type="transmembrane region" description="Helical" evidence="1">
    <location>
        <begin position="49"/>
        <end position="69"/>
    </location>
</feature>
<keyword evidence="1" id="KW-0472">Membrane</keyword>
<protein>
    <recommendedName>
        <fullName evidence="4">DUF4133 domain-containing protein</fullName>
    </recommendedName>
</protein>
<dbReference type="STRING" id="634771.SAMN04488128_1011181"/>
<evidence type="ECO:0008006" key="4">
    <source>
        <dbReference type="Google" id="ProtNLM"/>
    </source>
</evidence>
<dbReference type="OrthoDB" id="1273979at2"/>
<proteinExistence type="predicted"/>
<feature type="transmembrane region" description="Helical" evidence="1">
    <location>
        <begin position="25"/>
        <end position="43"/>
    </location>
</feature>
<keyword evidence="3" id="KW-1185">Reference proteome</keyword>
<gene>
    <name evidence="2" type="ORF">SAMN04488128_1011181</name>
</gene>
<accession>A0A1T4MMS3</accession>
<dbReference type="Proteomes" id="UP000190367">
    <property type="component" value="Unassembled WGS sequence"/>
</dbReference>
<evidence type="ECO:0000313" key="2">
    <source>
        <dbReference type="EMBL" id="SJZ68253.1"/>
    </source>
</evidence>
<dbReference type="AlphaFoldDB" id="A0A1T4MMS3"/>
<sequence length="125" mass="13560">MANSVYTINKGINVSIEFKGLKAQYIWYLAGGLLGIMILFAILYIMEVNAYVCVAIALGMGTGLVVWVYRLSNTYGEHGLSKKWARRQIPSCIRTRNGRGLFIGNLSGGYGKSAGGNVANYGGRT</sequence>
<evidence type="ECO:0000313" key="3">
    <source>
        <dbReference type="Proteomes" id="UP000190367"/>
    </source>
</evidence>
<dbReference type="Pfam" id="PF13571">
    <property type="entry name" value="DUF4133"/>
    <property type="match status" value="1"/>
</dbReference>
<organism evidence="2 3">
    <name type="scientific">Chitinophaga eiseniae</name>
    <dbReference type="NCBI Taxonomy" id="634771"/>
    <lineage>
        <taxon>Bacteria</taxon>
        <taxon>Pseudomonadati</taxon>
        <taxon>Bacteroidota</taxon>
        <taxon>Chitinophagia</taxon>
        <taxon>Chitinophagales</taxon>
        <taxon>Chitinophagaceae</taxon>
        <taxon>Chitinophaga</taxon>
    </lineage>
</organism>